<keyword evidence="8" id="KW-1185">Reference proteome</keyword>
<proteinExistence type="predicted"/>
<gene>
    <name evidence="7" type="ORF">ACFQ08_37735</name>
</gene>
<comment type="caution">
    <text evidence="7">The sequence shown here is derived from an EMBL/GenBank/DDBJ whole genome shotgun (WGS) entry which is preliminary data.</text>
</comment>
<name>A0ABW3E5K5_9ACTN</name>
<evidence type="ECO:0000256" key="2">
    <source>
        <dbReference type="ARBA" id="ARBA00022692"/>
    </source>
</evidence>
<evidence type="ECO:0000256" key="4">
    <source>
        <dbReference type="ARBA" id="ARBA00023136"/>
    </source>
</evidence>
<feature type="transmembrane region" description="Helical" evidence="5">
    <location>
        <begin position="24"/>
        <end position="44"/>
    </location>
</feature>
<evidence type="ECO:0000259" key="6">
    <source>
        <dbReference type="Pfam" id="PF00916"/>
    </source>
</evidence>
<dbReference type="EMBL" id="JBHTHX010002358">
    <property type="protein sequence ID" value="MFD0890317.1"/>
    <property type="molecule type" value="Genomic_DNA"/>
</dbReference>
<evidence type="ECO:0000313" key="7">
    <source>
        <dbReference type="EMBL" id="MFD0890317.1"/>
    </source>
</evidence>
<evidence type="ECO:0000256" key="5">
    <source>
        <dbReference type="SAM" id="Phobius"/>
    </source>
</evidence>
<keyword evidence="2 5" id="KW-0812">Transmembrane</keyword>
<accession>A0ABW3E5K5</accession>
<sequence>MGTDTKSNGTLTGSALASVARHDLPASLVVFLLAVPLSLGVAVASGAPPAAGLVAAVTGGVVA</sequence>
<organism evidence="7 8">
    <name type="scientific">Streptosporangium algeriense</name>
    <dbReference type="NCBI Taxonomy" id="1682748"/>
    <lineage>
        <taxon>Bacteria</taxon>
        <taxon>Bacillati</taxon>
        <taxon>Actinomycetota</taxon>
        <taxon>Actinomycetes</taxon>
        <taxon>Streptosporangiales</taxon>
        <taxon>Streptosporangiaceae</taxon>
        <taxon>Streptosporangium</taxon>
    </lineage>
</organism>
<comment type="subcellular location">
    <subcellularLocation>
        <location evidence="1">Membrane</location>
        <topology evidence="1">Multi-pass membrane protein</topology>
    </subcellularLocation>
</comment>
<reference evidence="8" key="1">
    <citation type="journal article" date="2019" name="Int. J. Syst. Evol. Microbiol.">
        <title>The Global Catalogue of Microorganisms (GCM) 10K type strain sequencing project: providing services to taxonomists for standard genome sequencing and annotation.</title>
        <authorList>
            <consortium name="The Broad Institute Genomics Platform"/>
            <consortium name="The Broad Institute Genome Sequencing Center for Infectious Disease"/>
            <person name="Wu L."/>
            <person name="Ma J."/>
        </authorList>
    </citation>
    <scope>NUCLEOTIDE SEQUENCE [LARGE SCALE GENOMIC DNA]</scope>
    <source>
        <strain evidence="8">CCUG 62974</strain>
    </source>
</reference>
<protein>
    <submittedName>
        <fullName evidence="7">SulP family inorganic anion transporter</fullName>
    </submittedName>
</protein>
<evidence type="ECO:0000256" key="1">
    <source>
        <dbReference type="ARBA" id="ARBA00004141"/>
    </source>
</evidence>
<feature type="non-terminal residue" evidence="7">
    <location>
        <position position="63"/>
    </location>
</feature>
<feature type="domain" description="SLC26A/SulP transporter" evidence="6">
    <location>
        <begin position="21"/>
        <end position="62"/>
    </location>
</feature>
<dbReference type="Pfam" id="PF00916">
    <property type="entry name" value="Sulfate_transp"/>
    <property type="match status" value="1"/>
</dbReference>
<evidence type="ECO:0000256" key="3">
    <source>
        <dbReference type="ARBA" id="ARBA00022989"/>
    </source>
</evidence>
<dbReference type="Proteomes" id="UP001597024">
    <property type="component" value="Unassembled WGS sequence"/>
</dbReference>
<keyword evidence="3 5" id="KW-1133">Transmembrane helix</keyword>
<keyword evidence="4 5" id="KW-0472">Membrane</keyword>
<evidence type="ECO:0000313" key="8">
    <source>
        <dbReference type="Proteomes" id="UP001597024"/>
    </source>
</evidence>
<dbReference type="InterPro" id="IPR011547">
    <property type="entry name" value="SLC26A/SulP_dom"/>
</dbReference>